<comment type="caution">
    <text evidence="2">The sequence shown here is derived from an EMBL/GenBank/DDBJ whole genome shotgun (WGS) entry which is preliminary data.</text>
</comment>
<dbReference type="Pfam" id="PF00121">
    <property type="entry name" value="TIM"/>
    <property type="match status" value="1"/>
</dbReference>
<dbReference type="InterPro" id="IPR000652">
    <property type="entry name" value="Triosephosphate_isomerase"/>
</dbReference>
<accession>B0MAV9</accession>
<evidence type="ECO:0000313" key="3">
    <source>
        <dbReference type="Proteomes" id="UP000004935"/>
    </source>
</evidence>
<proteinExistence type="predicted"/>
<reference evidence="2" key="2">
    <citation type="submission" date="2013-11" db="EMBL/GenBank/DDBJ databases">
        <title>Draft genome sequence of Anaerostipes caccae (DSM 14662).</title>
        <authorList>
            <person name="Sudarsanam P."/>
            <person name="Ley R."/>
            <person name="Guruge J."/>
            <person name="Turnbaugh P.J."/>
            <person name="Mahowald M."/>
            <person name="Liep D."/>
            <person name="Gordon J."/>
        </authorList>
    </citation>
    <scope>NUCLEOTIDE SEQUENCE</scope>
    <source>
        <strain evidence="2">DSM 14662</strain>
    </source>
</reference>
<dbReference type="HOGENOM" id="CLU_104921_0_0_9"/>
<dbReference type="Proteomes" id="UP000004935">
    <property type="component" value="Unassembled WGS sequence"/>
</dbReference>
<dbReference type="Gene3D" id="3.20.20.70">
    <property type="entry name" value="Aldolase class I"/>
    <property type="match status" value="1"/>
</dbReference>
<reference evidence="2" key="1">
    <citation type="submission" date="2007-11" db="EMBL/GenBank/DDBJ databases">
        <authorList>
            <person name="Fulton L."/>
            <person name="Clifton S."/>
            <person name="Fulton B."/>
            <person name="Xu J."/>
            <person name="Minx P."/>
            <person name="Pepin K.H."/>
            <person name="Johnson M."/>
            <person name="Thiruvilangam P."/>
            <person name="Bhonagiri V."/>
            <person name="Nash W.E."/>
            <person name="Mardis E.R."/>
            <person name="Wilson R.K."/>
        </authorList>
    </citation>
    <scope>NUCLEOTIDE SEQUENCE [LARGE SCALE GENOMIC DNA]</scope>
    <source>
        <strain evidence="2">DSM 14662</strain>
    </source>
</reference>
<dbReference type="eggNOG" id="COG0149">
    <property type="taxonomic scope" value="Bacteria"/>
</dbReference>
<gene>
    <name evidence="2" type="primary">tpiA</name>
    <name evidence="2" type="ORF">ANACAC_00685</name>
</gene>
<dbReference type="STRING" id="411490.ANACAC_00685"/>
<sequence>MESKEENMGNMQSPFLIVNPKSYLYGNESLKLAKAADQAAKDTGLPIIFTCPYADVRMIRENTENIIVCVQSMDPLTPGRGMGHVLPESLKEAGADAVFLNHAENPKTLSDLYACIRRAAELDMTSIVCADSITEAKAVACMNPDVVLAEPTDLIGTGQVADDAYTMEAIDQVRKVNPDVLVVVASGVSTAEDCYNMIRLGADGTGGTSGILNAPSPAVRIREMAEAIVRAVKASD</sequence>
<dbReference type="EMBL" id="ABAX03000005">
    <property type="protein sequence ID" value="EDR98634.1"/>
    <property type="molecule type" value="Genomic_DNA"/>
</dbReference>
<dbReference type="GO" id="GO:0004807">
    <property type="term" value="F:triose-phosphate isomerase activity"/>
    <property type="evidence" value="ECO:0007669"/>
    <property type="project" value="UniProtKB-EC"/>
</dbReference>
<dbReference type="AlphaFoldDB" id="B0MAV9"/>
<dbReference type="InterPro" id="IPR035990">
    <property type="entry name" value="TIM_sf"/>
</dbReference>
<keyword evidence="3" id="KW-1185">Reference proteome</keyword>
<organism evidence="2 3">
    <name type="scientific">Anaerostipes caccae (strain DSM 14662 / CCUG 47493 / JCM 13470 / NCIMB 13811 / L1-92)</name>
    <dbReference type="NCBI Taxonomy" id="411490"/>
    <lineage>
        <taxon>Bacteria</taxon>
        <taxon>Bacillati</taxon>
        <taxon>Bacillota</taxon>
        <taxon>Clostridia</taxon>
        <taxon>Lachnospirales</taxon>
        <taxon>Lachnospiraceae</taxon>
        <taxon>Anaerostipes</taxon>
    </lineage>
</organism>
<dbReference type="SUPFAM" id="SSF51351">
    <property type="entry name" value="Triosephosphate isomerase (TIM)"/>
    <property type="match status" value="1"/>
</dbReference>
<dbReference type="PROSITE" id="PS51440">
    <property type="entry name" value="TIM_2"/>
    <property type="match status" value="1"/>
</dbReference>
<protein>
    <submittedName>
        <fullName evidence="2">Triose-phosphate isomerase</fullName>
        <ecNumber evidence="2">5.3.1.1</ecNumber>
    </submittedName>
</protein>
<evidence type="ECO:0000256" key="1">
    <source>
        <dbReference type="ARBA" id="ARBA00023235"/>
    </source>
</evidence>
<name>B0MAV9_ANACD</name>
<dbReference type="EC" id="5.3.1.1" evidence="2"/>
<dbReference type="InterPro" id="IPR013785">
    <property type="entry name" value="Aldolase_TIM"/>
</dbReference>
<evidence type="ECO:0000313" key="2">
    <source>
        <dbReference type="EMBL" id="EDR98634.1"/>
    </source>
</evidence>
<keyword evidence="1 2" id="KW-0413">Isomerase</keyword>
<dbReference type="NCBIfam" id="NF003302">
    <property type="entry name" value="PRK04302.1"/>
    <property type="match status" value="1"/>
</dbReference>